<evidence type="ECO:0000313" key="3">
    <source>
        <dbReference type="Proteomes" id="UP000244450"/>
    </source>
</evidence>
<dbReference type="OrthoDB" id="680458at2"/>
<reference evidence="2 3" key="1">
    <citation type="submission" date="2018-04" db="EMBL/GenBank/DDBJ databases">
        <title>Chitinophaga fuyangensis sp. nov., isolated from soil in a chemical factory.</title>
        <authorList>
            <person name="Chen K."/>
        </authorList>
    </citation>
    <scope>NUCLEOTIDE SEQUENCE [LARGE SCALE GENOMIC DNA]</scope>
    <source>
        <strain evidence="2 3">LY-1</strain>
    </source>
</reference>
<comment type="caution">
    <text evidence="2">The sequence shown here is derived from an EMBL/GenBank/DDBJ whole genome shotgun (WGS) entry which is preliminary data.</text>
</comment>
<proteinExistence type="predicted"/>
<feature type="transmembrane region" description="Helical" evidence="1">
    <location>
        <begin position="31"/>
        <end position="56"/>
    </location>
</feature>
<evidence type="ECO:0000256" key="1">
    <source>
        <dbReference type="SAM" id="Phobius"/>
    </source>
</evidence>
<dbReference type="AlphaFoldDB" id="A0A2T7BG11"/>
<gene>
    <name evidence="2" type="ORF">DCC81_12990</name>
</gene>
<dbReference type="RefSeq" id="WP_108687055.1">
    <property type="nucleotide sequence ID" value="NZ_QCYK01000002.1"/>
</dbReference>
<evidence type="ECO:0000313" key="2">
    <source>
        <dbReference type="EMBL" id="PUZ25217.1"/>
    </source>
</evidence>
<name>A0A2T7BG11_9BACT</name>
<accession>A0A2T7BG11</accession>
<dbReference type="EMBL" id="QCYK01000002">
    <property type="protein sequence ID" value="PUZ25217.1"/>
    <property type="molecule type" value="Genomic_DNA"/>
</dbReference>
<sequence length="72" mass="8147">MNKIAAYAGIAGVLLAVLSQAAILNDWDMQSFFRVLGLAGYIFIISAVAFFTLSLVNKWYKREDIRDARRDF</sequence>
<keyword evidence="1" id="KW-0812">Transmembrane</keyword>
<protein>
    <submittedName>
        <fullName evidence="2">Uncharacterized protein</fullName>
    </submittedName>
</protein>
<keyword evidence="3" id="KW-1185">Reference proteome</keyword>
<keyword evidence="1" id="KW-1133">Transmembrane helix</keyword>
<dbReference type="Proteomes" id="UP000244450">
    <property type="component" value="Unassembled WGS sequence"/>
</dbReference>
<keyword evidence="1" id="KW-0472">Membrane</keyword>
<organism evidence="2 3">
    <name type="scientific">Chitinophaga parva</name>
    <dbReference type="NCBI Taxonomy" id="2169414"/>
    <lineage>
        <taxon>Bacteria</taxon>
        <taxon>Pseudomonadati</taxon>
        <taxon>Bacteroidota</taxon>
        <taxon>Chitinophagia</taxon>
        <taxon>Chitinophagales</taxon>
        <taxon>Chitinophagaceae</taxon>
        <taxon>Chitinophaga</taxon>
    </lineage>
</organism>